<evidence type="ECO:0000259" key="1">
    <source>
        <dbReference type="Pfam" id="PF13280"/>
    </source>
</evidence>
<evidence type="ECO:0000313" key="4">
    <source>
        <dbReference type="Proteomes" id="UP000007845"/>
    </source>
</evidence>
<dbReference type="RefSeq" id="WP_014322078.1">
    <property type="nucleotide sequence ID" value="NC_016803.1"/>
</dbReference>
<dbReference type="InterPro" id="IPR057727">
    <property type="entry name" value="WCX_dom"/>
</dbReference>
<protein>
    <submittedName>
        <fullName evidence="3">Uncharacterized protein</fullName>
    </submittedName>
</protein>
<sequence length="331" mass="36892">MPPKLDPTTTSAQKLISLYSLLLFTGRTYSLTGLARHLDCSKQTILRLVDALEAGSWARIESFRKGGQRWYRMVLPEQRPKLSLAPEEMQKLALCRDLVLHLLPPSLRESVGNSLSKTGVMLPDLSRRAEALRPVAASRTKGKVDYASFQDRLEALLAAVHGRNICELTYHAANASEPKSYHFAPMRLVCFHDALYVLGHVVSPSSPWEIRHTITLAVQRLVDIAVTADVHDFPPVEEGAGSFGFMPGTRFRVVVRFDESVARYVSERVWSEDQAVTLRKDGSLDLAMSATSRSEVLAWVLGFGELAEILEPAELREAIAEKMESMLAAYR</sequence>
<dbReference type="InterPro" id="IPR036390">
    <property type="entry name" value="WH_DNA-bd_sf"/>
</dbReference>
<dbReference type="STRING" id="641491.DND132_1442"/>
<dbReference type="Proteomes" id="UP000007845">
    <property type="component" value="Chromosome"/>
</dbReference>
<dbReference type="PANTHER" id="PTHR34580">
    <property type="match status" value="1"/>
</dbReference>
<dbReference type="AlphaFoldDB" id="F0JE41"/>
<dbReference type="Pfam" id="PF25583">
    <property type="entry name" value="WCX"/>
    <property type="match status" value="1"/>
</dbReference>
<dbReference type="OrthoDB" id="5417724at2"/>
<dbReference type="PANTHER" id="PTHR34580:SF1">
    <property type="entry name" value="PROTEIN PAFC"/>
    <property type="match status" value="1"/>
</dbReference>
<dbReference type="eggNOG" id="COG2378">
    <property type="taxonomic scope" value="Bacteria"/>
</dbReference>
<organism evidence="3 4">
    <name type="scientific">Pseudodesulfovibrio mercurii</name>
    <dbReference type="NCBI Taxonomy" id="641491"/>
    <lineage>
        <taxon>Bacteria</taxon>
        <taxon>Pseudomonadati</taxon>
        <taxon>Thermodesulfobacteriota</taxon>
        <taxon>Desulfovibrionia</taxon>
        <taxon>Desulfovibrionales</taxon>
        <taxon>Desulfovibrionaceae</taxon>
    </lineage>
</organism>
<proteinExistence type="predicted"/>
<reference evidence="3 4" key="1">
    <citation type="journal article" date="2011" name="J. Bacteriol.">
        <title>Genome sequence of the mercury-methylating strain Desulfovibrio desulfuricans ND132.</title>
        <authorList>
            <person name="Brown S.D."/>
            <person name="Gilmour C.C."/>
            <person name="Kucken A.M."/>
            <person name="Wall J.D."/>
            <person name="Elias D.A."/>
            <person name="Brandt C.C."/>
            <person name="Podar M."/>
            <person name="Chertkov O."/>
            <person name="Held B."/>
            <person name="Bruce D.C."/>
            <person name="Detter J.C."/>
            <person name="Tapia R."/>
            <person name="Han C.S."/>
            <person name="Goodwin L.A."/>
            <person name="Cheng J.F."/>
            <person name="Pitluck S."/>
            <person name="Woyke T."/>
            <person name="Mikhailova N."/>
            <person name="Ivanova N.N."/>
            <person name="Han J."/>
            <person name="Lucas S."/>
            <person name="Lapidus A.L."/>
            <person name="Land M.L."/>
            <person name="Hauser L.J."/>
            <person name="Palumbo A.V."/>
        </authorList>
    </citation>
    <scope>NUCLEOTIDE SEQUENCE [LARGE SCALE GENOMIC DNA]</scope>
    <source>
        <strain evidence="3 4">ND132</strain>
    </source>
</reference>
<feature type="domain" description="WCX" evidence="2">
    <location>
        <begin position="250"/>
        <end position="327"/>
    </location>
</feature>
<dbReference type="KEGG" id="ddn:DND132_1442"/>
<name>F0JE41_9BACT</name>
<dbReference type="InterPro" id="IPR026881">
    <property type="entry name" value="WYL_dom"/>
</dbReference>
<evidence type="ECO:0000313" key="3">
    <source>
        <dbReference type="EMBL" id="EGB14650.1"/>
    </source>
</evidence>
<dbReference type="InterPro" id="IPR051534">
    <property type="entry name" value="CBASS_pafABC_assoc_protein"/>
</dbReference>
<feature type="domain" description="WYL" evidence="1">
    <location>
        <begin position="153"/>
        <end position="200"/>
    </location>
</feature>
<evidence type="ECO:0000259" key="2">
    <source>
        <dbReference type="Pfam" id="PF25583"/>
    </source>
</evidence>
<dbReference type="PROSITE" id="PS52050">
    <property type="entry name" value="WYL"/>
    <property type="match status" value="1"/>
</dbReference>
<dbReference type="HOGENOM" id="CLU_041141_4_3_7"/>
<dbReference type="SUPFAM" id="SSF46785">
    <property type="entry name" value="Winged helix' DNA-binding domain"/>
    <property type="match status" value="1"/>
</dbReference>
<gene>
    <name evidence="3" type="ORF">DND132_1442</name>
</gene>
<accession>F0JE41</accession>
<keyword evidence="4" id="KW-1185">Reference proteome</keyword>
<dbReference type="Pfam" id="PF13280">
    <property type="entry name" value="WYL"/>
    <property type="match status" value="1"/>
</dbReference>
<dbReference type="EMBL" id="CP003220">
    <property type="protein sequence ID" value="EGB14650.1"/>
    <property type="molecule type" value="Genomic_DNA"/>
</dbReference>